<dbReference type="Pfam" id="PF17900">
    <property type="entry name" value="Peptidase_M1_N"/>
    <property type="match status" value="1"/>
</dbReference>
<accession>M2Y5P4</accession>
<dbReference type="InterPro" id="IPR045357">
    <property type="entry name" value="Aminopeptidase_N-like_N"/>
</dbReference>
<dbReference type="InterPro" id="IPR001930">
    <property type="entry name" value="Peptidase_M1"/>
</dbReference>
<dbReference type="OMA" id="CTALQWM"/>
<dbReference type="CDD" id="cd09599">
    <property type="entry name" value="M1_LTA4H"/>
    <property type="match status" value="1"/>
</dbReference>
<evidence type="ECO:0000256" key="1">
    <source>
        <dbReference type="ARBA" id="ARBA00004496"/>
    </source>
</evidence>
<dbReference type="InterPro" id="IPR014782">
    <property type="entry name" value="Peptidase_M1_dom"/>
</dbReference>
<evidence type="ECO:0000259" key="12">
    <source>
        <dbReference type="SMART" id="SM01263"/>
    </source>
</evidence>
<dbReference type="FunFam" id="3.30.2010.30:FF:000001">
    <property type="entry name" value="Leukotriene A(4) hydrolase"/>
    <property type="match status" value="1"/>
</dbReference>
<evidence type="ECO:0000313" key="14">
    <source>
        <dbReference type="Proteomes" id="UP000030680"/>
    </source>
</evidence>
<evidence type="ECO:0000256" key="9">
    <source>
        <dbReference type="PIRSR" id="PIRSR634015-1"/>
    </source>
</evidence>
<comment type="subcellular location">
    <subcellularLocation>
        <location evidence="1">Cytoplasm</location>
    </subcellularLocation>
</comment>
<evidence type="ECO:0000256" key="7">
    <source>
        <dbReference type="ARBA" id="ARBA00022833"/>
    </source>
</evidence>
<evidence type="ECO:0000256" key="5">
    <source>
        <dbReference type="ARBA" id="ARBA00022723"/>
    </source>
</evidence>
<dbReference type="PANTHER" id="PTHR45726">
    <property type="entry name" value="LEUKOTRIENE A-4 HYDROLASE"/>
    <property type="match status" value="1"/>
</dbReference>
<dbReference type="InterPro" id="IPR027268">
    <property type="entry name" value="Peptidase_M4/M1_CTD_sf"/>
</dbReference>
<dbReference type="GO" id="GO:0006508">
    <property type="term" value="P:proteolysis"/>
    <property type="evidence" value="ECO:0007669"/>
    <property type="project" value="UniProtKB-KW"/>
</dbReference>
<keyword evidence="4" id="KW-0645">Protease</keyword>
<feature type="active site" description="Proton acceptor" evidence="9">
    <location>
        <position position="322"/>
    </location>
</feature>
<comment type="cofactor">
    <cofactor evidence="11">
        <name>Zn(2+)</name>
        <dbReference type="ChEBI" id="CHEBI:29105"/>
    </cofactor>
    <text evidence="11">Binds 1 zinc ion per subunit.</text>
</comment>
<feature type="binding site" evidence="11">
    <location>
        <position position="325"/>
    </location>
    <ligand>
        <name>Zn(2+)</name>
        <dbReference type="ChEBI" id="CHEBI:29105"/>
        <note>catalytic</note>
    </ligand>
</feature>
<dbReference type="GO" id="GO:0008237">
    <property type="term" value="F:metallopeptidase activity"/>
    <property type="evidence" value="ECO:0007669"/>
    <property type="project" value="UniProtKB-KW"/>
</dbReference>
<dbReference type="Proteomes" id="UP000030680">
    <property type="component" value="Unassembled WGS sequence"/>
</dbReference>
<dbReference type="InterPro" id="IPR034015">
    <property type="entry name" value="M1_LTA4H"/>
</dbReference>
<dbReference type="Gene3D" id="1.25.40.320">
    <property type="entry name" value="Peptidase M1, leukotriene A4 hydrolase/aminopeptidase C-terminal domain"/>
    <property type="match status" value="1"/>
</dbReference>
<evidence type="ECO:0000256" key="2">
    <source>
        <dbReference type="ARBA" id="ARBA00010136"/>
    </source>
</evidence>
<dbReference type="PANTHER" id="PTHR45726:SF3">
    <property type="entry name" value="LEUKOTRIENE A-4 HYDROLASE"/>
    <property type="match status" value="1"/>
</dbReference>
<dbReference type="Gene3D" id="3.30.2010.30">
    <property type="match status" value="1"/>
</dbReference>
<dbReference type="Pfam" id="PF01433">
    <property type="entry name" value="Peptidase_M1"/>
    <property type="match status" value="1"/>
</dbReference>
<evidence type="ECO:0000256" key="3">
    <source>
        <dbReference type="ARBA" id="ARBA00022490"/>
    </source>
</evidence>
<dbReference type="Gene3D" id="2.60.40.1730">
    <property type="entry name" value="tricorn interacting facor f3 domain"/>
    <property type="match status" value="1"/>
</dbReference>
<dbReference type="RefSeq" id="XP_005707803.1">
    <property type="nucleotide sequence ID" value="XM_005707746.1"/>
</dbReference>
<reference evidence="14" key="1">
    <citation type="journal article" date="2013" name="Science">
        <title>Gene transfer from bacteria and archaea facilitated evolution of an extremophilic eukaryote.</title>
        <authorList>
            <person name="Schonknecht G."/>
            <person name="Chen W.H."/>
            <person name="Ternes C.M."/>
            <person name="Barbier G.G."/>
            <person name="Shrestha R.P."/>
            <person name="Stanke M."/>
            <person name="Brautigam A."/>
            <person name="Baker B.J."/>
            <person name="Banfield J.F."/>
            <person name="Garavito R.M."/>
            <person name="Carr K."/>
            <person name="Wilkerson C."/>
            <person name="Rensing S.A."/>
            <person name="Gagneul D."/>
            <person name="Dickenson N.E."/>
            <person name="Oesterhelt C."/>
            <person name="Lercher M.J."/>
            <person name="Weber A.P."/>
        </authorList>
    </citation>
    <scope>NUCLEOTIDE SEQUENCE [LARGE SCALE GENOMIC DNA]</scope>
    <source>
        <strain evidence="14">074W</strain>
    </source>
</reference>
<sequence>MSKRRLVSPPSDFHDPSTYSNPNIYFTRHLSLELDINPFQKVIKGIATIEVEILQVEQDPYLVLDIRGLEIAQVQDPKTGKGYSYQIEHGLLGSALKVSLRGFSFPDQTVRVRISYKTQGEGGGHPVGGACGWLSPEQTAGGKLPYLFTQSQTIHARSIFPCQDTPSAKTPFTATISVPVEFRAVMSGILIEERRKQMRNDGSTYNLFIFEQKIPVASYLISIAVGELESQELSERCRVWTEPAMVEAACFEFGQTEQFVKAVESVCGAYAWSRYDILCLPPSFPFGQKLTVRRAMENPCLTFVTPTLLAGDRSLVSVIVHEIVHCWSGNLVTCCNWQDFWLNEGISLFLARKITSKIRHKDSRLNGTLESFFGLETYLGRVSLKQALESLGKEHAYTRLVPDLSDGVDPDDAFGPSPYEKGFNLLLKLERLVGEDKFLRFLRSFFERFQFQSVSTTNFIAYFSEYFAANISKPEFDSFGRLVFKGFDWDKWLYSTGDPPEYPEVDLSLVHAAQALAKRCIETEAKALTAYDVEGWDSSQVSTAFASFEFRINNFILQMIVFLDSLLSQGNCSLDLVKRLDMQLRLNHGPKGKNAEIRLLWLKLSLRAHYEPAVENAIEFVTTQGRMKYLRPIYKELHSEFPKGSLAVNTFTKNRKKYHNIASKLLAKDFGLE</sequence>
<dbReference type="GO" id="GO:0005829">
    <property type="term" value="C:cytosol"/>
    <property type="evidence" value="ECO:0007669"/>
    <property type="project" value="TreeGrafter"/>
</dbReference>
<dbReference type="InterPro" id="IPR042097">
    <property type="entry name" value="Aminopeptidase_N-like_N_sf"/>
</dbReference>
<evidence type="ECO:0000256" key="10">
    <source>
        <dbReference type="PIRSR" id="PIRSR634015-2"/>
    </source>
</evidence>
<dbReference type="SUPFAM" id="SSF55486">
    <property type="entry name" value="Metalloproteases ('zincins'), catalytic domain"/>
    <property type="match status" value="1"/>
</dbReference>
<dbReference type="InterPro" id="IPR038502">
    <property type="entry name" value="M1_LTA-4_hydro/amino_C_sf"/>
</dbReference>
<dbReference type="SUPFAM" id="SSF63737">
    <property type="entry name" value="Leukotriene A4 hydrolase N-terminal domain"/>
    <property type="match status" value="1"/>
</dbReference>
<gene>
    <name evidence="13" type="ORF">Gasu_15220</name>
</gene>
<feature type="active site" description="Proton donor" evidence="9">
    <location>
        <position position="419"/>
    </location>
</feature>
<keyword evidence="5 11" id="KW-0479">Metal-binding</keyword>
<dbReference type="Gene3D" id="1.10.390.10">
    <property type="entry name" value="Neutral Protease Domain 2"/>
    <property type="match status" value="1"/>
</dbReference>
<dbReference type="EMBL" id="KB454493">
    <property type="protein sequence ID" value="EME31283.1"/>
    <property type="molecule type" value="Genomic_DNA"/>
</dbReference>
<protein>
    <submittedName>
        <fullName evidence="13">Leukotriene-A4 hydrolase</fullName>
        <ecNumber evidence="13">3.3.2.6</ecNumber>
    </submittedName>
</protein>
<dbReference type="InterPro" id="IPR015211">
    <property type="entry name" value="Peptidase_M1_C"/>
</dbReference>
<evidence type="ECO:0000256" key="4">
    <source>
        <dbReference type="ARBA" id="ARBA00022670"/>
    </source>
</evidence>
<keyword evidence="6 13" id="KW-0378">Hydrolase</keyword>
<feature type="domain" description="Peptidase M1 leukotriene A4 hydrolase/aminopeptidase C-terminal" evidence="12">
    <location>
        <begin position="515"/>
        <end position="670"/>
    </location>
</feature>
<keyword evidence="7 11" id="KW-0862">Zinc</keyword>
<keyword evidence="3" id="KW-0963">Cytoplasm</keyword>
<evidence type="ECO:0000256" key="8">
    <source>
        <dbReference type="ARBA" id="ARBA00023049"/>
    </source>
</evidence>
<dbReference type="AlphaFoldDB" id="M2Y5P4"/>
<dbReference type="GeneID" id="17089942"/>
<dbReference type="InterPro" id="IPR049980">
    <property type="entry name" value="LTA4H_cat"/>
</dbReference>
<dbReference type="EC" id="3.3.2.6" evidence="13"/>
<dbReference type="KEGG" id="gsl:Gasu_15220"/>
<dbReference type="InterPro" id="IPR016024">
    <property type="entry name" value="ARM-type_fold"/>
</dbReference>
<evidence type="ECO:0000313" key="13">
    <source>
        <dbReference type="EMBL" id="EME31283.1"/>
    </source>
</evidence>
<evidence type="ECO:0000256" key="11">
    <source>
        <dbReference type="PIRSR" id="PIRSR634015-3"/>
    </source>
</evidence>
<dbReference type="OrthoDB" id="79562at2759"/>
<name>M2Y5P4_GALSU</name>
<feature type="binding site" evidence="10">
    <location>
        <begin position="150"/>
        <end position="152"/>
    </location>
    <ligand>
        <name>a peptide</name>
        <dbReference type="ChEBI" id="CHEBI:60466"/>
    </ligand>
</feature>
<feature type="binding site" evidence="11">
    <location>
        <position position="344"/>
    </location>
    <ligand>
        <name>Zn(2+)</name>
        <dbReference type="ChEBI" id="CHEBI:29105"/>
        <note>catalytic</note>
    </ligand>
</feature>
<feature type="binding site" evidence="11">
    <location>
        <position position="321"/>
    </location>
    <ligand>
        <name>Zn(2+)</name>
        <dbReference type="ChEBI" id="CHEBI:29105"/>
        <note>catalytic</note>
    </ligand>
</feature>
<dbReference type="Pfam" id="PF09127">
    <property type="entry name" value="Leuk-A4-hydro_C"/>
    <property type="match status" value="1"/>
</dbReference>
<keyword evidence="8" id="KW-0482">Metalloprotease</keyword>
<proteinExistence type="inferred from homology"/>
<dbReference type="GO" id="GO:0004463">
    <property type="term" value="F:leukotriene-A4 hydrolase activity"/>
    <property type="evidence" value="ECO:0007669"/>
    <property type="project" value="UniProtKB-EC"/>
</dbReference>
<dbReference type="eggNOG" id="KOG1047">
    <property type="taxonomic scope" value="Eukaryota"/>
</dbReference>
<dbReference type="Gramene" id="EME31283">
    <property type="protein sequence ID" value="EME31283"/>
    <property type="gene ID" value="Gasu_15220"/>
</dbReference>
<feature type="binding site" evidence="10">
    <location>
        <begin position="626"/>
        <end position="628"/>
    </location>
    <ligand>
        <name>a peptide</name>
        <dbReference type="ChEBI" id="CHEBI:60466"/>
    </ligand>
</feature>
<dbReference type="SMART" id="SM01263">
    <property type="entry name" value="Leuk-A4-hydro_C"/>
    <property type="match status" value="1"/>
</dbReference>
<evidence type="ECO:0000256" key="6">
    <source>
        <dbReference type="ARBA" id="ARBA00022801"/>
    </source>
</evidence>
<dbReference type="PRINTS" id="PR00756">
    <property type="entry name" value="ALADIPTASE"/>
</dbReference>
<dbReference type="SUPFAM" id="SSF48371">
    <property type="entry name" value="ARM repeat"/>
    <property type="match status" value="1"/>
</dbReference>
<feature type="binding site" evidence="10">
    <location>
        <begin position="285"/>
        <end position="297"/>
    </location>
    <ligand>
        <name>a peptide</name>
        <dbReference type="ChEBI" id="CHEBI:60466"/>
    </ligand>
</feature>
<comment type="similarity">
    <text evidence="2">Belongs to the peptidase M1 family.</text>
</comment>
<dbReference type="GO" id="GO:0008270">
    <property type="term" value="F:zinc ion binding"/>
    <property type="evidence" value="ECO:0007669"/>
    <property type="project" value="InterPro"/>
</dbReference>
<keyword evidence="14" id="KW-1185">Reference proteome</keyword>
<organism evidence="13 14">
    <name type="scientific">Galdieria sulphuraria</name>
    <name type="common">Red alga</name>
    <dbReference type="NCBI Taxonomy" id="130081"/>
    <lineage>
        <taxon>Eukaryota</taxon>
        <taxon>Rhodophyta</taxon>
        <taxon>Bangiophyceae</taxon>
        <taxon>Galdieriales</taxon>
        <taxon>Galdieriaceae</taxon>
        <taxon>Galdieria</taxon>
    </lineage>
</organism>